<organism evidence="2">
    <name type="scientific">Spodoptera frugiperda</name>
    <name type="common">Fall armyworm</name>
    <dbReference type="NCBI Taxonomy" id="7108"/>
    <lineage>
        <taxon>Eukaryota</taxon>
        <taxon>Metazoa</taxon>
        <taxon>Ecdysozoa</taxon>
        <taxon>Arthropoda</taxon>
        <taxon>Hexapoda</taxon>
        <taxon>Insecta</taxon>
        <taxon>Pterygota</taxon>
        <taxon>Neoptera</taxon>
        <taxon>Endopterygota</taxon>
        <taxon>Lepidoptera</taxon>
        <taxon>Glossata</taxon>
        <taxon>Ditrysia</taxon>
        <taxon>Noctuoidea</taxon>
        <taxon>Noctuidae</taxon>
        <taxon>Amphipyrinae</taxon>
        <taxon>Spodoptera</taxon>
    </lineage>
</organism>
<dbReference type="SMART" id="SM00587">
    <property type="entry name" value="CHK"/>
    <property type="match status" value="2"/>
</dbReference>
<feature type="domain" description="CHK kinase-like" evidence="1">
    <location>
        <begin position="552"/>
        <end position="743"/>
    </location>
</feature>
<gene>
    <name evidence="2" type="ORF">SFRICE_028404</name>
</gene>
<dbReference type="Pfam" id="PF02958">
    <property type="entry name" value="EcKL"/>
    <property type="match status" value="2"/>
</dbReference>
<dbReference type="AlphaFoldDB" id="A0A2H1WAI4"/>
<name>A0A2H1WAI4_SPOFR</name>
<dbReference type="Gene3D" id="3.90.1200.10">
    <property type="match status" value="1"/>
</dbReference>
<dbReference type="PANTHER" id="PTHR11012:SF30">
    <property type="entry name" value="PROTEIN KINASE-LIKE DOMAIN-CONTAINING"/>
    <property type="match status" value="1"/>
</dbReference>
<evidence type="ECO:0000259" key="1">
    <source>
        <dbReference type="SMART" id="SM00587"/>
    </source>
</evidence>
<feature type="domain" description="CHK kinase-like" evidence="1">
    <location>
        <begin position="132"/>
        <end position="323"/>
    </location>
</feature>
<evidence type="ECO:0000313" key="2">
    <source>
        <dbReference type="EMBL" id="SOQ49966.1"/>
    </source>
</evidence>
<dbReference type="SUPFAM" id="SSF56112">
    <property type="entry name" value="Protein kinase-like (PK-like)"/>
    <property type="match status" value="2"/>
</dbReference>
<accession>A0A2H1WAI4</accession>
<dbReference type="InterPro" id="IPR004119">
    <property type="entry name" value="EcKL"/>
</dbReference>
<dbReference type="InterPro" id="IPR015897">
    <property type="entry name" value="CHK_kinase-like"/>
</dbReference>
<dbReference type="EMBL" id="ODYU01007302">
    <property type="protein sequence ID" value="SOQ49966.1"/>
    <property type="molecule type" value="Genomic_DNA"/>
</dbReference>
<sequence>MAQYKFEGDISNLNEHHLAFMSKVISQQDIEVKTVTIHPVGEAGDNYVANVKRVHIEGTNRSMKMIVKIAPTNEVIRKSMQIDAAFNREQIMYTEVLPKFVSLQKTAEVPEEQHLRYAKCYGSLDEAPNEVIMLEDLSESDFVMLDKHTSLTDECVKSILQNFANLHSLSFVLKKQEPDTFDYLRSKLTSLWPLVAETPEFTAHIEYIEGAVLSVLDDEVYRSVVRNKIPDMFKSMLKVSKGDVGKHGVIIQADAWTNNVMFKYVGDTLVQSIMIDYQLSYHQSPAMDILYMIFNCTDHEARSKNFYDWIDFYHSELDKNLSNFGLKANLVYPRDQLDADLKRFTKPILGLSLLLCTLLMRDAKEASVVKENMNVGGFLDAVKSMGGQELQKESLARGKKRMEDLIDSCLKFVTVASTDTMAEYNFKGDFTNISERQLDYINKVVLEQNLNVNKVVFNSFVQAGDNFGANVRRISIEGENENMKMILKIAPVDDIVRKSTFTEHLFHNEHVMYTEVLPKLVALQKAAGVPEEYYLRYAKCYGILNEPPNEVIMLEDLKESGHIMLDKYEPLNDDVVRNILKTFAIFHSLSHVLKSKEPATYKCFEIKLRDVWAMMATNPEYTKNFSTLDDAVVLMVDNDNHRNIVKNKISNMFNVILKLKGEENRKYSVIQHGDAWTNNILFKLVDGVVRFSAMIDYQGSRRNNPVMDILYMIFNCTDYETRKDNFYNWLDYYHSELDKSLSYFGLKADAVYPRDQLNADVKKYSELVFGIALFTCNILNRDVNETKEIIDSMEHSGLTELMTSLANTKMTGESEKRARKRIEGLIASYAEFGFFDHFGN</sequence>
<protein>
    <submittedName>
        <fullName evidence="2">SFRICE_028404</fullName>
    </submittedName>
</protein>
<reference evidence="2" key="1">
    <citation type="submission" date="2016-07" db="EMBL/GenBank/DDBJ databases">
        <authorList>
            <person name="Bretaudeau A."/>
        </authorList>
    </citation>
    <scope>NUCLEOTIDE SEQUENCE</scope>
    <source>
        <strain evidence="2">Rice</strain>
        <tissue evidence="2">Whole body</tissue>
    </source>
</reference>
<dbReference type="PANTHER" id="PTHR11012">
    <property type="entry name" value="PROTEIN KINASE-LIKE DOMAIN-CONTAINING"/>
    <property type="match status" value="1"/>
</dbReference>
<dbReference type="InterPro" id="IPR011009">
    <property type="entry name" value="Kinase-like_dom_sf"/>
</dbReference>
<proteinExistence type="predicted"/>